<dbReference type="Pfam" id="PF12680">
    <property type="entry name" value="SnoaL_2"/>
    <property type="match status" value="1"/>
</dbReference>
<dbReference type="GO" id="GO:0016853">
    <property type="term" value="F:isomerase activity"/>
    <property type="evidence" value="ECO:0007669"/>
    <property type="project" value="UniProtKB-KW"/>
</dbReference>
<evidence type="ECO:0000313" key="2">
    <source>
        <dbReference type="EMBL" id="SNT11510.1"/>
    </source>
</evidence>
<name>A0A239K0E5_9BACT</name>
<proteinExistence type="predicted"/>
<evidence type="ECO:0000313" key="3">
    <source>
        <dbReference type="Proteomes" id="UP000198356"/>
    </source>
</evidence>
<reference evidence="2 3" key="1">
    <citation type="submission" date="2017-06" db="EMBL/GenBank/DDBJ databases">
        <authorList>
            <person name="Kim H.J."/>
            <person name="Triplett B.A."/>
        </authorList>
    </citation>
    <scope>NUCLEOTIDE SEQUENCE [LARGE SCALE GENOMIC DNA]</scope>
    <source>
        <strain evidence="2 3">DSM 18704</strain>
    </source>
</reference>
<protein>
    <submittedName>
        <fullName evidence="2">Ketosteroid isomerase-related protein</fullName>
    </submittedName>
</protein>
<dbReference type="Proteomes" id="UP000198356">
    <property type="component" value="Unassembled WGS sequence"/>
</dbReference>
<keyword evidence="2" id="KW-0413">Isomerase</keyword>
<keyword evidence="3" id="KW-1185">Reference proteome</keyword>
<dbReference type="SUPFAM" id="SSF54427">
    <property type="entry name" value="NTF2-like"/>
    <property type="match status" value="1"/>
</dbReference>
<dbReference type="EMBL" id="FZOU01000004">
    <property type="protein sequence ID" value="SNT11510.1"/>
    <property type="molecule type" value="Genomic_DNA"/>
</dbReference>
<dbReference type="AlphaFoldDB" id="A0A239K0E5"/>
<organism evidence="2 3">
    <name type="scientific">Granulicella rosea</name>
    <dbReference type="NCBI Taxonomy" id="474952"/>
    <lineage>
        <taxon>Bacteria</taxon>
        <taxon>Pseudomonadati</taxon>
        <taxon>Acidobacteriota</taxon>
        <taxon>Terriglobia</taxon>
        <taxon>Terriglobales</taxon>
        <taxon>Acidobacteriaceae</taxon>
        <taxon>Granulicella</taxon>
    </lineage>
</organism>
<sequence length="142" mass="15961">MSRTMSASEYAVEQFFRALSDRDISIAPPVLSEEVNLTIPYALAGGTDPERVFKRKDAVLGYLGMVLENFTRSVITDRQTFLTDDGRTVFVEGRGDLIRKSNGEPYRNLYVFRFTISDGHITDIREYGNPVIYAKALGLQIG</sequence>
<evidence type="ECO:0000259" key="1">
    <source>
        <dbReference type="Pfam" id="PF12680"/>
    </source>
</evidence>
<dbReference type="Gene3D" id="3.10.450.50">
    <property type="match status" value="1"/>
</dbReference>
<dbReference type="InterPro" id="IPR032710">
    <property type="entry name" value="NTF2-like_dom_sf"/>
</dbReference>
<dbReference type="InterPro" id="IPR037401">
    <property type="entry name" value="SnoaL-like"/>
</dbReference>
<dbReference type="RefSeq" id="WP_176441740.1">
    <property type="nucleotide sequence ID" value="NZ_FZOU01000004.1"/>
</dbReference>
<gene>
    <name evidence="2" type="ORF">SAMN05421770_104232</name>
</gene>
<feature type="domain" description="SnoaL-like" evidence="1">
    <location>
        <begin position="12"/>
        <end position="123"/>
    </location>
</feature>
<accession>A0A239K0E5</accession>